<accession>A0AAN6F230</accession>
<dbReference type="InterPro" id="IPR043322">
    <property type="entry name" value="CtBP"/>
</dbReference>
<gene>
    <name evidence="8" type="ORF">HRR80_000554</name>
</gene>
<evidence type="ECO:0008006" key="10">
    <source>
        <dbReference type="Google" id="ProtNLM"/>
    </source>
</evidence>
<dbReference type="GO" id="GO:0140297">
    <property type="term" value="F:DNA-binding transcription factor binding"/>
    <property type="evidence" value="ECO:0007669"/>
    <property type="project" value="TreeGrafter"/>
</dbReference>
<dbReference type="Pfam" id="PF02826">
    <property type="entry name" value="2-Hacid_dh_C"/>
    <property type="match status" value="1"/>
</dbReference>
<dbReference type="InterPro" id="IPR006140">
    <property type="entry name" value="D-isomer_DH_NAD-bd"/>
</dbReference>
<keyword evidence="3 5" id="KW-0560">Oxidoreductase</keyword>
<organism evidence="8 9">
    <name type="scientific">Exophiala dermatitidis</name>
    <name type="common">Black yeast-like fungus</name>
    <name type="synonym">Wangiella dermatitidis</name>
    <dbReference type="NCBI Taxonomy" id="5970"/>
    <lineage>
        <taxon>Eukaryota</taxon>
        <taxon>Fungi</taxon>
        <taxon>Dikarya</taxon>
        <taxon>Ascomycota</taxon>
        <taxon>Pezizomycotina</taxon>
        <taxon>Eurotiomycetes</taxon>
        <taxon>Chaetothyriomycetidae</taxon>
        <taxon>Chaetothyriales</taxon>
        <taxon>Herpotrichiellaceae</taxon>
        <taxon>Exophiala</taxon>
    </lineage>
</organism>
<dbReference type="GO" id="GO:0051287">
    <property type="term" value="F:NAD binding"/>
    <property type="evidence" value="ECO:0007669"/>
    <property type="project" value="InterPro"/>
</dbReference>
<dbReference type="GO" id="GO:0003713">
    <property type="term" value="F:transcription coactivator activity"/>
    <property type="evidence" value="ECO:0007669"/>
    <property type="project" value="TreeGrafter"/>
</dbReference>
<feature type="domain" description="D-isomer specific 2-hydroxyacid dehydrogenase NAD-binding" evidence="7">
    <location>
        <begin position="135"/>
        <end position="306"/>
    </location>
</feature>
<dbReference type="CDD" id="cd05299">
    <property type="entry name" value="CtBP_dh"/>
    <property type="match status" value="1"/>
</dbReference>
<evidence type="ECO:0000259" key="7">
    <source>
        <dbReference type="Pfam" id="PF02826"/>
    </source>
</evidence>
<reference evidence="8" key="1">
    <citation type="submission" date="2023-01" db="EMBL/GenBank/DDBJ databases">
        <title>Exophiala dermititidis isolated from Cystic Fibrosis Patient.</title>
        <authorList>
            <person name="Kurbessoian T."/>
            <person name="Crocker A."/>
            <person name="Murante D."/>
            <person name="Hogan D.A."/>
            <person name="Stajich J.E."/>
        </authorList>
    </citation>
    <scope>NUCLEOTIDE SEQUENCE</scope>
    <source>
        <strain evidence="8">Ex8</strain>
    </source>
</reference>
<dbReference type="Gene3D" id="3.40.50.720">
    <property type="entry name" value="NAD(P)-binding Rossmann-like Domain"/>
    <property type="match status" value="2"/>
</dbReference>
<evidence type="ECO:0000313" key="8">
    <source>
        <dbReference type="EMBL" id="KAJ8995797.1"/>
    </source>
</evidence>
<dbReference type="InterPro" id="IPR029753">
    <property type="entry name" value="D-isomer_DH_CS"/>
</dbReference>
<evidence type="ECO:0000256" key="1">
    <source>
        <dbReference type="ARBA" id="ARBA00004123"/>
    </source>
</evidence>
<sequence>MTSSAKADPIAIPTYTIIQADGLYPDDTVEQEIFQPRPGQNYAVKYIQTNLWPTGVPNRRPWSDIDPGLREQVDGIMVLKMSFKAEDLALFPRLKVIVRMGVGYDRLDRVALAKRGVTVCNVPDYGTCEIADHALALALSLRRGILLHNDTQRATPPAPWMYIDTPLVSRIQGATFGILGMGRIGTAAALRAKAFSWHVLFYDPYVKNGTDKSLGVERTRDIKELFRRSTTLSLHCPCTRETRGMVGYDLLSLLPRGAVFVNTARGEIVDLDAVERCLREGIISGAGLDVLPEEPIPENNVHPLIQAYRSKEPWLQGRMTLTCHTAFYSPQSFVDIRVKSAETMRDVLIDGGDSNVITPDME</sequence>
<dbReference type="InterPro" id="IPR006139">
    <property type="entry name" value="D-isomer_2_OHA_DH_cat_dom"/>
</dbReference>
<evidence type="ECO:0000256" key="4">
    <source>
        <dbReference type="ARBA" id="ARBA00023242"/>
    </source>
</evidence>
<dbReference type="SUPFAM" id="SSF51735">
    <property type="entry name" value="NAD(P)-binding Rossmann-fold domains"/>
    <property type="match status" value="1"/>
</dbReference>
<protein>
    <recommendedName>
        <fullName evidence="10">C-terminal binding protein</fullName>
    </recommendedName>
</protein>
<comment type="similarity">
    <text evidence="2 5">Belongs to the D-isomer specific 2-hydroxyacid dehydrogenase family.</text>
</comment>
<evidence type="ECO:0000313" key="9">
    <source>
        <dbReference type="Proteomes" id="UP001161757"/>
    </source>
</evidence>
<proteinExistence type="inferred from homology"/>
<dbReference type="GO" id="GO:0005634">
    <property type="term" value="C:nucleus"/>
    <property type="evidence" value="ECO:0007669"/>
    <property type="project" value="UniProtKB-SubCell"/>
</dbReference>
<dbReference type="SUPFAM" id="SSF52283">
    <property type="entry name" value="Formate/glycerate dehydrogenase catalytic domain-like"/>
    <property type="match status" value="1"/>
</dbReference>
<dbReference type="InterPro" id="IPR051638">
    <property type="entry name" value="CTBP_dehydrogenase"/>
</dbReference>
<dbReference type="AlphaFoldDB" id="A0AAN6F230"/>
<comment type="subcellular location">
    <subcellularLocation>
        <location evidence="1">Nucleus</location>
    </subcellularLocation>
</comment>
<feature type="domain" description="D-isomer specific 2-hydroxyacid dehydrogenase catalytic" evidence="6">
    <location>
        <begin position="71"/>
        <end position="350"/>
    </location>
</feature>
<dbReference type="PANTHER" id="PTHR46029">
    <property type="entry name" value="C-TERMINAL-BINDING PROTEIN"/>
    <property type="match status" value="1"/>
</dbReference>
<dbReference type="Pfam" id="PF00389">
    <property type="entry name" value="2-Hacid_dh"/>
    <property type="match status" value="1"/>
</dbReference>
<evidence type="ECO:0000256" key="5">
    <source>
        <dbReference type="RuleBase" id="RU003719"/>
    </source>
</evidence>
<evidence type="ECO:0000259" key="6">
    <source>
        <dbReference type="Pfam" id="PF00389"/>
    </source>
</evidence>
<keyword evidence="4" id="KW-0539">Nucleus</keyword>
<name>A0AAN6F230_EXODE</name>
<evidence type="ECO:0000256" key="2">
    <source>
        <dbReference type="ARBA" id="ARBA00005854"/>
    </source>
</evidence>
<dbReference type="Proteomes" id="UP001161757">
    <property type="component" value="Unassembled WGS sequence"/>
</dbReference>
<evidence type="ECO:0000256" key="3">
    <source>
        <dbReference type="ARBA" id="ARBA00023002"/>
    </source>
</evidence>
<dbReference type="PANTHER" id="PTHR46029:SF7">
    <property type="entry name" value="C-TERMINAL-BINDING PROTEIN"/>
    <property type="match status" value="1"/>
</dbReference>
<comment type="caution">
    <text evidence="8">The sequence shown here is derived from an EMBL/GenBank/DDBJ whole genome shotgun (WGS) entry which is preliminary data.</text>
</comment>
<dbReference type="GO" id="GO:0006357">
    <property type="term" value="P:regulation of transcription by RNA polymerase II"/>
    <property type="evidence" value="ECO:0007669"/>
    <property type="project" value="TreeGrafter"/>
</dbReference>
<dbReference type="EMBL" id="JAJGCB010000001">
    <property type="protein sequence ID" value="KAJ8995797.1"/>
    <property type="molecule type" value="Genomic_DNA"/>
</dbReference>
<dbReference type="GO" id="GO:0001221">
    <property type="term" value="F:transcription coregulator binding"/>
    <property type="evidence" value="ECO:0007669"/>
    <property type="project" value="TreeGrafter"/>
</dbReference>
<dbReference type="GO" id="GO:0016616">
    <property type="term" value="F:oxidoreductase activity, acting on the CH-OH group of donors, NAD or NADP as acceptor"/>
    <property type="evidence" value="ECO:0007669"/>
    <property type="project" value="InterPro"/>
</dbReference>
<dbReference type="GO" id="GO:0003714">
    <property type="term" value="F:transcription corepressor activity"/>
    <property type="evidence" value="ECO:0007669"/>
    <property type="project" value="InterPro"/>
</dbReference>
<dbReference type="InterPro" id="IPR036291">
    <property type="entry name" value="NAD(P)-bd_dom_sf"/>
</dbReference>
<dbReference type="PROSITE" id="PS00671">
    <property type="entry name" value="D_2_HYDROXYACID_DH_3"/>
    <property type="match status" value="1"/>
</dbReference>